<feature type="compositionally biased region" description="Polar residues" evidence="1">
    <location>
        <begin position="158"/>
        <end position="199"/>
    </location>
</feature>
<dbReference type="CDD" id="cd12087">
    <property type="entry name" value="TM_EGFR-like"/>
    <property type="match status" value="1"/>
</dbReference>
<evidence type="ECO:0000313" key="4">
    <source>
        <dbReference type="Proteomes" id="UP000245771"/>
    </source>
</evidence>
<evidence type="ECO:0000256" key="2">
    <source>
        <dbReference type="SAM" id="Phobius"/>
    </source>
</evidence>
<reference evidence="3 4" key="1">
    <citation type="journal article" date="2018" name="Mol. Biol. Evol.">
        <title>Broad Genomic Sampling Reveals a Smut Pathogenic Ancestry of the Fungal Clade Ustilaginomycotina.</title>
        <authorList>
            <person name="Kijpornyongpan T."/>
            <person name="Mondo S.J."/>
            <person name="Barry K."/>
            <person name="Sandor L."/>
            <person name="Lee J."/>
            <person name="Lipzen A."/>
            <person name="Pangilinan J."/>
            <person name="LaButti K."/>
            <person name="Hainaut M."/>
            <person name="Henrissat B."/>
            <person name="Grigoriev I.V."/>
            <person name="Spatafora J.W."/>
            <person name="Aime M.C."/>
        </authorList>
    </citation>
    <scope>NUCLEOTIDE SEQUENCE [LARGE SCALE GENOMIC DNA]</scope>
    <source>
        <strain evidence="3 4">MCA 3882</strain>
    </source>
</reference>
<feature type="compositionally biased region" description="Basic and acidic residues" evidence="1">
    <location>
        <begin position="413"/>
        <end position="422"/>
    </location>
</feature>
<keyword evidence="2" id="KW-1133">Transmembrane helix</keyword>
<evidence type="ECO:0008006" key="5">
    <source>
        <dbReference type="Google" id="ProtNLM"/>
    </source>
</evidence>
<dbReference type="InParanoid" id="A0A316VMI7"/>
<feature type="region of interest" description="Disordered" evidence="1">
    <location>
        <begin position="1"/>
        <end position="218"/>
    </location>
</feature>
<protein>
    <recommendedName>
        <fullName evidence="5">Mid2 domain-containing protein</fullName>
    </recommendedName>
</protein>
<name>A0A316VMI7_9BASI</name>
<sequence>MTEHMNSYRILRRAPNDNAPKNDSNSSQVSNSQSQQATSSTSQHQNSTTQSQQATSSTSQHQNSTTAAPSKSTSESHSNSEQASQPSTASPSNSTSPSNNNKNNGGSSSNQGQNNATQAQTQSTPSASTHAVSNSTSPQPNSTNTTAASNTSIADASQSASRSNSTAAVNASTPSNNSQITIPNTSGSQFSPFSTSVTGGQFGNIGSGSQEDHHSSGSISPATIAGIAIGGVAALILVVLCVLFCYRKRKNQNEVMDYEDFEKQKSLHRLSKESLRFKRLSGSSSIVFDTSSRRSSAPRLDVRMLQHHVSMESEEDRAASAGLSGLERLERRSRSLVDFSDQVHIHREPVNGPDDQRTEDERMEFFFINEGAPELTELVRRWSSSSIAPSHRTSNSLPGLALHKIVTNSGEQSPHEERHEGPFEAATNRSSVIHLTEPSKETRNFSRNSILSNLSA</sequence>
<evidence type="ECO:0000256" key="1">
    <source>
        <dbReference type="SAM" id="MobiDB-lite"/>
    </source>
</evidence>
<feature type="region of interest" description="Disordered" evidence="1">
    <location>
        <begin position="408"/>
        <end position="456"/>
    </location>
</feature>
<evidence type="ECO:0000313" key="3">
    <source>
        <dbReference type="EMBL" id="PWN38520.1"/>
    </source>
</evidence>
<dbReference type="GeneID" id="37020281"/>
<dbReference type="AlphaFoldDB" id="A0A316VMI7"/>
<keyword evidence="2" id="KW-0812">Transmembrane</keyword>
<feature type="transmembrane region" description="Helical" evidence="2">
    <location>
        <begin position="224"/>
        <end position="246"/>
    </location>
</feature>
<proteinExistence type="predicted"/>
<organism evidence="3 4">
    <name type="scientific">Meira miltonrushii</name>
    <dbReference type="NCBI Taxonomy" id="1280837"/>
    <lineage>
        <taxon>Eukaryota</taxon>
        <taxon>Fungi</taxon>
        <taxon>Dikarya</taxon>
        <taxon>Basidiomycota</taxon>
        <taxon>Ustilaginomycotina</taxon>
        <taxon>Exobasidiomycetes</taxon>
        <taxon>Exobasidiales</taxon>
        <taxon>Brachybasidiaceae</taxon>
        <taxon>Meira</taxon>
    </lineage>
</organism>
<feature type="compositionally biased region" description="Low complexity" evidence="1">
    <location>
        <begin position="24"/>
        <end position="157"/>
    </location>
</feature>
<feature type="compositionally biased region" description="Polar residues" evidence="1">
    <location>
        <begin position="445"/>
        <end position="456"/>
    </location>
</feature>
<dbReference type="RefSeq" id="XP_025358822.1">
    <property type="nucleotide sequence ID" value="XM_025498500.1"/>
</dbReference>
<keyword evidence="2" id="KW-0472">Membrane</keyword>
<accession>A0A316VMI7</accession>
<keyword evidence="4" id="KW-1185">Reference proteome</keyword>
<gene>
    <name evidence="3" type="ORF">FA14DRAFT_160035</name>
</gene>
<dbReference type="EMBL" id="KZ819602">
    <property type="protein sequence ID" value="PWN38520.1"/>
    <property type="molecule type" value="Genomic_DNA"/>
</dbReference>
<dbReference type="Proteomes" id="UP000245771">
    <property type="component" value="Unassembled WGS sequence"/>
</dbReference>